<proteinExistence type="predicted"/>
<name>A0A8J6MZZ6_9DELT</name>
<gene>
    <name evidence="2" type="ORF">H8E19_06615</name>
</gene>
<evidence type="ECO:0000313" key="2">
    <source>
        <dbReference type="EMBL" id="MBC8177063.1"/>
    </source>
</evidence>
<evidence type="ECO:0000256" key="1">
    <source>
        <dbReference type="SAM" id="Coils"/>
    </source>
</evidence>
<comment type="caution">
    <text evidence="2">The sequence shown here is derived from an EMBL/GenBank/DDBJ whole genome shotgun (WGS) entry which is preliminary data.</text>
</comment>
<dbReference type="PANTHER" id="PTHR31005">
    <property type="entry name" value="DUF4139 DOMAIN-CONTAINING PROTEIN"/>
    <property type="match status" value="1"/>
</dbReference>
<keyword evidence="1" id="KW-0175">Coiled coil</keyword>
<organism evidence="2 3">
    <name type="scientific">Candidatus Desulfacyla euxinica</name>
    <dbReference type="NCBI Taxonomy" id="2841693"/>
    <lineage>
        <taxon>Bacteria</taxon>
        <taxon>Deltaproteobacteria</taxon>
        <taxon>Candidatus Desulfacyla</taxon>
    </lineage>
</organism>
<protein>
    <recommendedName>
        <fullName evidence="4">DUF4139 domain-containing protein</fullName>
    </recommendedName>
</protein>
<evidence type="ECO:0008006" key="4">
    <source>
        <dbReference type="Google" id="ProtNLM"/>
    </source>
</evidence>
<evidence type="ECO:0000313" key="3">
    <source>
        <dbReference type="Proteomes" id="UP000650524"/>
    </source>
</evidence>
<sequence length="706" mass="80391">MKNRNFLLQSVFIAFLFSLIIPSGVNAEIHSAGSRINLKKVALFKSGVGYFELRASVEAGKGIELHFKREQMNDLLKSLTILDLSGGQVGHATSVVYDSTKTAKQQLSDYAFDLRKGDGLPQVLKQLQGSKIELIIGSHAEGVAVTGTIVGVETRITMENQIKIPRFYLSIMDSNGQLRSFDTNEISGVKFLDQRLNQDIKRYLTILFQKHRKDEKTVLITPMGEGRQELLISYVTEVPVWKATYRIIIPEGKKGVKPFLQGWAIIDNVTGKDWKNVQLSLISGLPISFIQNLYDPQFKKRPLVKLEQDAPVAPVVPEAGMRADRMVAAAAPMAKPKQRRMKSFVAEKEMKDRSLEGANLYERMRQLKAATITSDKGEMFEYRIDHPVTIARNRSALVPIVATEIKGQAVDLYNEKIRAKNPLAAVRLKNTTGLTLEGGPLTVFQGGSYAGDALVKTFKPDEKRYITYAVDLGLRVNTKMGTKSEQVDRVIINRGVIRMRRGIIETKTYNLDNKNPRSKTVVIEHPFHANWKLLNKEKPIEITDNYLRFEVKVPELKITKFSVREMRESWERIMISNLTPDQIIILARKEYLSESTQKKLEQIVALKSEISNINRGLKAIQKERGQIFEDQKRLRENLRGLRQTTEEKGLRNRYVKRLNQQETRLEELRKREKVLNQEFKTKQGELNRMIKTLEQDLSPAKAGQDS</sequence>
<dbReference type="PANTHER" id="PTHR31005:SF8">
    <property type="entry name" value="DUF4139 DOMAIN-CONTAINING PROTEIN"/>
    <property type="match status" value="1"/>
</dbReference>
<reference evidence="2 3" key="1">
    <citation type="submission" date="2020-08" db="EMBL/GenBank/DDBJ databases">
        <title>Bridging the membrane lipid divide: bacteria of the FCB group superphylum have the potential to synthesize archaeal ether lipids.</title>
        <authorList>
            <person name="Villanueva L."/>
            <person name="Von Meijenfeldt F.A.B."/>
            <person name="Westbye A.B."/>
            <person name="Yadav S."/>
            <person name="Hopmans E.C."/>
            <person name="Dutilh B.E."/>
            <person name="Sinninghe Damste J.S."/>
        </authorList>
    </citation>
    <scope>NUCLEOTIDE SEQUENCE [LARGE SCALE GENOMIC DNA]</scope>
    <source>
        <strain evidence="2">NIOZ-UU27</strain>
    </source>
</reference>
<accession>A0A8J6MZZ6</accession>
<dbReference type="Proteomes" id="UP000650524">
    <property type="component" value="Unassembled WGS sequence"/>
</dbReference>
<feature type="coiled-coil region" evidence="1">
    <location>
        <begin position="651"/>
        <end position="696"/>
    </location>
</feature>
<dbReference type="AlphaFoldDB" id="A0A8J6MZZ6"/>
<dbReference type="EMBL" id="JACNJD010000184">
    <property type="protein sequence ID" value="MBC8177063.1"/>
    <property type="molecule type" value="Genomic_DNA"/>
</dbReference>
<dbReference type="InterPro" id="IPR011935">
    <property type="entry name" value="CHP02231"/>
</dbReference>